<accession>A0A125MNJ9</accession>
<dbReference type="AlphaFoldDB" id="A0A125MNJ9"/>
<sequence length="56" mass="6273">MRSFPRRPVVHRLWLTIVCQTVFFSSVVLSVDRGAPRAANDAAPAMHERGVPSARR</sequence>
<reference evidence="2 3" key="1">
    <citation type="journal article" date="2014" name="Genome Announc.">
        <title>Draft Genome Sequence of Lysobacter capsici AZ78, a Bacterium Antagonistic to Plant-Pathogenic Oomycetes.</title>
        <authorList>
            <person name="Puopolo G."/>
            <person name="Sonego P."/>
            <person name="Engelen K."/>
            <person name="Pertot I."/>
        </authorList>
    </citation>
    <scope>NUCLEOTIDE SEQUENCE [LARGE SCALE GENOMIC DNA]</scope>
    <source>
        <strain evidence="2 3">AZ78</strain>
    </source>
</reference>
<evidence type="ECO:0000256" key="1">
    <source>
        <dbReference type="SAM" id="MobiDB-lite"/>
    </source>
</evidence>
<gene>
    <name evidence="2" type="ORF">AZ78_4361</name>
</gene>
<evidence type="ECO:0000313" key="3">
    <source>
        <dbReference type="Proteomes" id="UP000023435"/>
    </source>
</evidence>
<keyword evidence="3" id="KW-1185">Reference proteome</keyword>
<proteinExistence type="predicted"/>
<evidence type="ECO:0000313" key="2">
    <source>
        <dbReference type="EMBL" id="KWS06803.1"/>
    </source>
</evidence>
<dbReference type="Proteomes" id="UP000023435">
    <property type="component" value="Unassembled WGS sequence"/>
</dbReference>
<dbReference type="EMBL" id="JAJA02000001">
    <property type="protein sequence ID" value="KWS06803.1"/>
    <property type="molecule type" value="Genomic_DNA"/>
</dbReference>
<feature type="region of interest" description="Disordered" evidence="1">
    <location>
        <begin position="35"/>
        <end position="56"/>
    </location>
</feature>
<name>A0A125MNJ9_9GAMM</name>
<feature type="compositionally biased region" description="Low complexity" evidence="1">
    <location>
        <begin position="35"/>
        <end position="45"/>
    </location>
</feature>
<protein>
    <submittedName>
        <fullName evidence="2">Uncharacterized protein</fullName>
    </submittedName>
</protein>
<dbReference type="RefSeq" id="WP_160329671.1">
    <property type="nucleotide sequence ID" value="NZ_JAJA02000001.1"/>
</dbReference>
<organism evidence="2 3">
    <name type="scientific">Lysobacter capsici AZ78</name>
    <dbReference type="NCBI Taxonomy" id="1444315"/>
    <lineage>
        <taxon>Bacteria</taxon>
        <taxon>Pseudomonadati</taxon>
        <taxon>Pseudomonadota</taxon>
        <taxon>Gammaproteobacteria</taxon>
        <taxon>Lysobacterales</taxon>
        <taxon>Lysobacteraceae</taxon>
        <taxon>Lysobacter</taxon>
    </lineage>
</organism>
<comment type="caution">
    <text evidence="2">The sequence shown here is derived from an EMBL/GenBank/DDBJ whole genome shotgun (WGS) entry which is preliminary data.</text>
</comment>